<evidence type="ECO:0000313" key="3">
    <source>
        <dbReference type="EMBL" id="PAN39619.1"/>
    </source>
</evidence>
<dbReference type="AlphaFoldDB" id="A0A2S3I9K2"/>
<evidence type="ECO:0000259" key="2">
    <source>
        <dbReference type="Pfam" id="PF12353"/>
    </source>
</evidence>
<name>A0A2S3I9K2_9POAL</name>
<accession>A0A2S3I9K2</accession>
<evidence type="ECO:0000256" key="1">
    <source>
        <dbReference type="SAM" id="MobiDB-lite"/>
    </source>
</evidence>
<dbReference type="CDD" id="cd12933">
    <property type="entry name" value="eIF3G"/>
    <property type="match status" value="1"/>
</dbReference>
<organism evidence="3">
    <name type="scientific">Panicum hallii</name>
    <dbReference type="NCBI Taxonomy" id="206008"/>
    <lineage>
        <taxon>Eukaryota</taxon>
        <taxon>Viridiplantae</taxon>
        <taxon>Streptophyta</taxon>
        <taxon>Embryophyta</taxon>
        <taxon>Tracheophyta</taxon>
        <taxon>Spermatophyta</taxon>
        <taxon>Magnoliopsida</taxon>
        <taxon>Liliopsida</taxon>
        <taxon>Poales</taxon>
        <taxon>Poaceae</taxon>
        <taxon>PACMAD clade</taxon>
        <taxon>Panicoideae</taxon>
        <taxon>Panicodae</taxon>
        <taxon>Paniceae</taxon>
        <taxon>Panicinae</taxon>
        <taxon>Panicum</taxon>
        <taxon>Panicum sect. Panicum</taxon>
    </lineage>
</organism>
<dbReference type="InterPro" id="IPR024675">
    <property type="entry name" value="eIF3g_N"/>
</dbReference>
<dbReference type="Pfam" id="PF12353">
    <property type="entry name" value="eIF3g"/>
    <property type="match status" value="1"/>
</dbReference>
<proteinExistence type="predicted"/>
<dbReference type="EMBL" id="CM008052">
    <property type="protein sequence ID" value="PAN39619.1"/>
    <property type="molecule type" value="Genomic_DNA"/>
</dbReference>
<dbReference type="Proteomes" id="UP000243499">
    <property type="component" value="Chromosome 7"/>
</dbReference>
<gene>
    <name evidence="3" type="ORF">PAHAL_7G255800</name>
</gene>
<feature type="compositionally biased region" description="Polar residues" evidence="1">
    <location>
        <begin position="118"/>
        <end position="128"/>
    </location>
</feature>
<feature type="domain" description="Eukaryotic translation initiation factor 3 subunit G N-terminal" evidence="2">
    <location>
        <begin position="33"/>
        <end position="159"/>
    </location>
</feature>
<dbReference type="Gramene" id="PAN39619">
    <property type="protein sequence ID" value="PAN39619"/>
    <property type="gene ID" value="PAHAL_7G255800"/>
</dbReference>
<feature type="region of interest" description="Disordered" evidence="1">
    <location>
        <begin position="108"/>
        <end position="128"/>
    </location>
</feature>
<reference evidence="3" key="1">
    <citation type="submission" date="2018-04" db="EMBL/GenBank/DDBJ databases">
        <title>WGS assembly of Panicum hallii.</title>
        <authorList>
            <person name="Lovell J."/>
            <person name="Jenkins J."/>
            <person name="Lowry D."/>
            <person name="Mamidi S."/>
            <person name="Sreedasyam A."/>
            <person name="Weng X."/>
            <person name="Barry K."/>
            <person name="Bonette J."/>
            <person name="Campitelli B."/>
            <person name="Daum C."/>
            <person name="Gordon S."/>
            <person name="Gould B."/>
            <person name="Lipzen A."/>
            <person name="Macqueen A."/>
            <person name="Palacio-Mejia J."/>
            <person name="Plott C."/>
            <person name="Shakirov E."/>
            <person name="Shu S."/>
            <person name="Yoshinaga Y."/>
            <person name="Zane M."/>
            <person name="Rokhsar D."/>
            <person name="Grimwood J."/>
            <person name="Schmutz J."/>
            <person name="Juenger T."/>
        </authorList>
    </citation>
    <scope>NUCLEOTIDE SEQUENCE [LARGE SCALE GENOMIC DNA]</scope>
    <source>
        <strain evidence="3">FIL2</strain>
    </source>
</reference>
<sequence>MAAAVATQQPHKFQWAELEDDLGLLLPPRVVLGPDAGGLRTVIEYRLDDDGNKVKVTTTSRTRSLARARLSRSAVERRSWTKFGDAVKGDDGGSRFTMVSTEEVLLERPRAPGKQTEEPTTSGDPLSMASTGGGALLMLCRICGKKGDHWTSRCPYKDLSPQAEVLLTGLLLLTAVQHHLVSEHIFLQTRKKVLIQV</sequence>
<protein>
    <recommendedName>
        <fullName evidence="2">Eukaryotic translation initiation factor 3 subunit G N-terminal domain-containing protein</fullName>
    </recommendedName>
</protein>